<evidence type="ECO:0000313" key="3">
    <source>
        <dbReference type="EMBL" id="OAT69718.1"/>
    </source>
</evidence>
<reference evidence="3 6" key="2">
    <citation type="submission" date="2016-01" db="EMBL/GenBank/DDBJ databases">
        <title>Mycobacterium immunogenum strain CD11_6 genome sequencing and assembly.</title>
        <authorList>
            <person name="Kaur G."/>
            <person name="Nair G.R."/>
            <person name="Mayilraj S."/>
        </authorList>
    </citation>
    <scope>NUCLEOTIDE SEQUENCE [LARGE SCALE GENOMIC DNA]</scope>
    <source>
        <strain evidence="3 6">CD11-6</strain>
    </source>
</reference>
<dbReference type="KEGG" id="miz:BAB75_07015"/>
<evidence type="ECO:0000313" key="6">
    <source>
        <dbReference type="Proteomes" id="UP000186919"/>
    </source>
</evidence>
<dbReference type="GeneID" id="45763643"/>
<accession>A0A0N0KPT5</accession>
<dbReference type="Proteomes" id="UP000037962">
    <property type="component" value="Unassembled WGS sequence"/>
</dbReference>
<keyword evidence="5" id="KW-1185">Reference proteome</keyword>
<dbReference type="PATRIC" id="fig|83262.10.peg.3463"/>
<dbReference type="EMBL" id="LJFO01000005">
    <property type="protein sequence ID" value="KPG12253.1"/>
    <property type="molecule type" value="Genomic_DNA"/>
</dbReference>
<sequence>MDVDLEALRKLSPELREQAHKLCNRADNPARVEPGDAPSLTAVRRLVTEVIPELQRMFAARCVNMADLAQQAQTRFGDTEEYVRQTILSAASLSRPQ</sequence>
<evidence type="ECO:0000313" key="5">
    <source>
        <dbReference type="Proteomes" id="UP000037962"/>
    </source>
</evidence>
<gene>
    <name evidence="1" type="ORF">AN908_11930</name>
    <name evidence="2" type="ORF">AN912_02415</name>
    <name evidence="3" type="ORF">AWB85_20255</name>
</gene>
<dbReference type="EMBL" id="LJFS01000002">
    <property type="protein sequence ID" value="KPG37167.1"/>
    <property type="molecule type" value="Genomic_DNA"/>
</dbReference>
<evidence type="ECO:0000313" key="1">
    <source>
        <dbReference type="EMBL" id="KPG12253.1"/>
    </source>
</evidence>
<organism evidence="1 4">
    <name type="scientific">Mycobacteroides immunogenum</name>
    <dbReference type="NCBI Taxonomy" id="83262"/>
    <lineage>
        <taxon>Bacteria</taxon>
        <taxon>Bacillati</taxon>
        <taxon>Actinomycetota</taxon>
        <taxon>Actinomycetes</taxon>
        <taxon>Mycobacteriales</taxon>
        <taxon>Mycobacteriaceae</taxon>
        <taxon>Mycobacteroides</taxon>
    </lineage>
</organism>
<dbReference type="EMBL" id="LQYE01000004">
    <property type="protein sequence ID" value="OAT69718.1"/>
    <property type="molecule type" value="Genomic_DNA"/>
</dbReference>
<proteinExistence type="predicted"/>
<dbReference type="Proteomes" id="UP000186919">
    <property type="component" value="Unassembled WGS sequence"/>
</dbReference>
<protein>
    <submittedName>
        <fullName evidence="1">Uncharacterized protein</fullName>
    </submittedName>
</protein>
<dbReference type="RefSeq" id="WP_043077273.1">
    <property type="nucleotide sequence ID" value="NZ_CP011530.1"/>
</dbReference>
<dbReference type="Proteomes" id="UP000037843">
    <property type="component" value="Unassembled WGS sequence"/>
</dbReference>
<dbReference type="AlphaFoldDB" id="A0A0N0KPT5"/>
<evidence type="ECO:0000313" key="4">
    <source>
        <dbReference type="Proteomes" id="UP000037843"/>
    </source>
</evidence>
<name>A0A0N0KPT5_9MYCO</name>
<reference evidence="4 5" key="1">
    <citation type="submission" date="2015-09" db="EMBL/GenBank/DDBJ databases">
        <title>Genome Sequences of Mycobacterium immunogenum Isolates, Recuperated from a Chloraminated Drinking Water Distribution System Simulator Subjected to Episodes of Nitrification.</title>
        <authorList>
            <person name="Gomez-Alvarez V."/>
            <person name="Revetta R.P."/>
        </authorList>
    </citation>
    <scope>NUCLEOTIDE SEQUENCE [LARGE SCALE GENOMIC DNA]</scope>
    <source>
        <strain evidence="1 4">H008</strain>
        <strain evidence="2 5">H076</strain>
    </source>
</reference>
<dbReference type="STRING" id="83262.BAB75_07015"/>
<evidence type="ECO:0000313" key="2">
    <source>
        <dbReference type="EMBL" id="KPG37167.1"/>
    </source>
</evidence>
<comment type="caution">
    <text evidence="1">The sequence shown here is derived from an EMBL/GenBank/DDBJ whole genome shotgun (WGS) entry which is preliminary data.</text>
</comment>